<evidence type="ECO:0000313" key="2">
    <source>
        <dbReference type="EMBL" id="KZO96506.1"/>
    </source>
</evidence>
<keyword evidence="3" id="KW-1185">Reference proteome</keyword>
<reference evidence="2 3" key="1">
    <citation type="journal article" date="2016" name="Mol. Biol. Evol.">
        <title>Comparative Genomics of Early-Diverging Mushroom-Forming Fungi Provides Insights into the Origins of Lignocellulose Decay Capabilities.</title>
        <authorList>
            <person name="Nagy L.G."/>
            <person name="Riley R."/>
            <person name="Tritt A."/>
            <person name="Adam C."/>
            <person name="Daum C."/>
            <person name="Floudas D."/>
            <person name="Sun H."/>
            <person name="Yadav J.S."/>
            <person name="Pangilinan J."/>
            <person name="Larsson K.H."/>
            <person name="Matsuura K."/>
            <person name="Barry K."/>
            <person name="Labutti K."/>
            <person name="Kuo R."/>
            <person name="Ohm R.A."/>
            <person name="Bhattacharya S.S."/>
            <person name="Shirouzu T."/>
            <person name="Yoshinaga Y."/>
            <person name="Martin F.M."/>
            <person name="Grigoriev I.V."/>
            <person name="Hibbett D.S."/>
        </authorList>
    </citation>
    <scope>NUCLEOTIDE SEQUENCE [LARGE SCALE GENOMIC DNA]</scope>
    <source>
        <strain evidence="2 3">TUFC12733</strain>
    </source>
</reference>
<accession>A0A167MAE5</accession>
<sequence>MWAFYFSSVSAVGEGSKGRWARKEAALRALLSTGRMIRLGCPLRRRAGAATAGVVPVDRAALDERIPCEEVFPAVQSGRSLISAGAPRECRLCVTVRGGGTHTEARPPHNSFLALLAFLAVCECLQVVLPLCPVFPSLFPCLFYFHSSRLSPPGRAAPLSLPAGVIPRAPRRQTVRNRVVHGDRPTPLALSPPRSARLNLPSPSPAQTASHHPRPAAATGHRKQQQHPPAHPVIPPSSPRFF</sequence>
<proteinExistence type="predicted"/>
<gene>
    <name evidence="2" type="ORF">CALVIDRAFT_120477</name>
</gene>
<name>A0A167MAE5_CALVF</name>
<dbReference type="AlphaFoldDB" id="A0A167MAE5"/>
<feature type="compositionally biased region" description="Basic residues" evidence="1">
    <location>
        <begin position="169"/>
        <end position="179"/>
    </location>
</feature>
<dbReference type="Proteomes" id="UP000076738">
    <property type="component" value="Unassembled WGS sequence"/>
</dbReference>
<organism evidence="2 3">
    <name type="scientific">Calocera viscosa (strain TUFC12733)</name>
    <dbReference type="NCBI Taxonomy" id="1330018"/>
    <lineage>
        <taxon>Eukaryota</taxon>
        <taxon>Fungi</taxon>
        <taxon>Dikarya</taxon>
        <taxon>Basidiomycota</taxon>
        <taxon>Agaricomycotina</taxon>
        <taxon>Dacrymycetes</taxon>
        <taxon>Dacrymycetales</taxon>
        <taxon>Dacrymycetaceae</taxon>
        <taxon>Calocera</taxon>
    </lineage>
</organism>
<protein>
    <submittedName>
        <fullName evidence="2">Uncharacterized protein</fullName>
    </submittedName>
</protein>
<evidence type="ECO:0000256" key="1">
    <source>
        <dbReference type="SAM" id="MobiDB-lite"/>
    </source>
</evidence>
<evidence type="ECO:0000313" key="3">
    <source>
        <dbReference type="Proteomes" id="UP000076738"/>
    </source>
</evidence>
<dbReference type="EMBL" id="KV417284">
    <property type="protein sequence ID" value="KZO96506.1"/>
    <property type="molecule type" value="Genomic_DNA"/>
</dbReference>
<feature type="compositionally biased region" description="Pro residues" evidence="1">
    <location>
        <begin position="229"/>
        <end position="242"/>
    </location>
</feature>
<feature type="region of interest" description="Disordered" evidence="1">
    <location>
        <begin position="168"/>
        <end position="242"/>
    </location>
</feature>